<evidence type="ECO:0000313" key="1">
    <source>
        <dbReference type="EMBL" id="EXM40657.1"/>
    </source>
</evidence>
<dbReference type="Proteomes" id="UP000021369">
    <property type="component" value="Unassembled WGS sequence"/>
</dbReference>
<evidence type="ECO:0000313" key="2">
    <source>
        <dbReference type="Proteomes" id="UP000021369"/>
    </source>
</evidence>
<dbReference type="EMBL" id="JEOB01000001">
    <property type="protein sequence ID" value="EXM40657.1"/>
    <property type="molecule type" value="Genomic_DNA"/>
</dbReference>
<protein>
    <submittedName>
        <fullName evidence="1">Uncharacterized protein</fullName>
    </submittedName>
</protein>
<proteinExistence type="predicted"/>
<sequence>MSDKFVFDKTSPDADKYTEIDKFLQLTERFCKKGIGSIADKVVSKFGRKNHSKPMSALKRAVNIIGADGIEAVYDDLMHCTRVDRSDIYIGAVYLFRQGNFMCRLKDIKKCYVYNSENTEDIAYFCYADISDETGDETFELRSLSVLKVQRQLQFDEIRKLAGIGEQE</sequence>
<dbReference type="RefSeq" id="WP_037284802.1">
    <property type="nucleotide sequence ID" value="NZ_JEOB01000001.1"/>
</dbReference>
<dbReference type="OrthoDB" id="1820403at2"/>
<dbReference type="AlphaFoldDB" id="A0A011V576"/>
<organism evidence="1 2">
    <name type="scientific">Ruminococcus albus SY3</name>
    <dbReference type="NCBI Taxonomy" id="1341156"/>
    <lineage>
        <taxon>Bacteria</taxon>
        <taxon>Bacillati</taxon>
        <taxon>Bacillota</taxon>
        <taxon>Clostridia</taxon>
        <taxon>Eubacteriales</taxon>
        <taxon>Oscillospiraceae</taxon>
        <taxon>Ruminococcus</taxon>
    </lineage>
</organism>
<accession>A0A011V576</accession>
<gene>
    <name evidence="1" type="ORF">RASY3_02320</name>
</gene>
<dbReference type="PATRIC" id="fig|1341156.4.peg.188"/>
<reference evidence="1 2" key="1">
    <citation type="submission" date="2013-06" db="EMBL/GenBank/DDBJ databases">
        <title>Rumen cellulosomics: divergent fiber-degrading strategies revealed by comparative genome-wide analysis of six Ruminococcal strains.</title>
        <authorList>
            <person name="Dassa B."/>
            <person name="Borovok I."/>
            <person name="Lamed R."/>
            <person name="Flint H."/>
            <person name="Yeoman C.J."/>
            <person name="White B."/>
            <person name="Bayer E.A."/>
        </authorList>
    </citation>
    <scope>NUCLEOTIDE SEQUENCE [LARGE SCALE GENOMIC DNA]</scope>
    <source>
        <strain evidence="1 2">SY3</strain>
    </source>
</reference>
<comment type="caution">
    <text evidence="1">The sequence shown here is derived from an EMBL/GenBank/DDBJ whole genome shotgun (WGS) entry which is preliminary data.</text>
</comment>
<name>A0A011V576_RUMAL</name>
<keyword evidence="2" id="KW-1185">Reference proteome</keyword>